<dbReference type="InterPro" id="IPR029063">
    <property type="entry name" value="SAM-dependent_MTases_sf"/>
</dbReference>
<dbReference type="AlphaFoldDB" id="A0A382CCP0"/>
<dbReference type="Pfam" id="PF08241">
    <property type="entry name" value="Methyltransf_11"/>
    <property type="match status" value="1"/>
</dbReference>
<reference evidence="2" key="1">
    <citation type="submission" date="2018-05" db="EMBL/GenBank/DDBJ databases">
        <authorList>
            <person name="Lanie J.A."/>
            <person name="Ng W.-L."/>
            <person name="Kazmierczak K.M."/>
            <person name="Andrzejewski T.M."/>
            <person name="Davidsen T.M."/>
            <person name="Wayne K.J."/>
            <person name="Tettelin H."/>
            <person name="Glass J.I."/>
            <person name="Rusch D."/>
            <person name="Podicherti R."/>
            <person name="Tsui H.-C.T."/>
            <person name="Winkler M.E."/>
        </authorList>
    </citation>
    <scope>NUCLEOTIDE SEQUENCE</scope>
</reference>
<accession>A0A382CCP0</accession>
<name>A0A382CCP0_9ZZZZ</name>
<dbReference type="SUPFAM" id="SSF53335">
    <property type="entry name" value="S-adenosyl-L-methionine-dependent methyltransferases"/>
    <property type="match status" value="1"/>
</dbReference>
<feature type="domain" description="Methyltransferase type 11" evidence="1">
    <location>
        <begin position="25"/>
        <end position="73"/>
    </location>
</feature>
<proteinExistence type="predicted"/>
<dbReference type="InterPro" id="IPR013216">
    <property type="entry name" value="Methyltransf_11"/>
</dbReference>
<organism evidence="2">
    <name type="scientific">marine metagenome</name>
    <dbReference type="NCBI Taxonomy" id="408172"/>
    <lineage>
        <taxon>unclassified sequences</taxon>
        <taxon>metagenomes</taxon>
        <taxon>ecological metagenomes</taxon>
    </lineage>
</organism>
<evidence type="ECO:0000313" key="2">
    <source>
        <dbReference type="EMBL" id="SVB23856.1"/>
    </source>
</evidence>
<evidence type="ECO:0000259" key="1">
    <source>
        <dbReference type="Pfam" id="PF08241"/>
    </source>
</evidence>
<dbReference type="GO" id="GO:0008757">
    <property type="term" value="F:S-adenosylmethionine-dependent methyltransferase activity"/>
    <property type="evidence" value="ECO:0007669"/>
    <property type="project" value="InterPro"/>
</dbReference>
<gene>
    <name evidence="2" type="ORF">METZ01_LOCUS176710</name>
</gene>
<dbReference type="EMBL" id="UINC01033883">
    <property type="protein sequence ID" value="SVB23856.1"/>
    <property type="molecule type" value="Genomic_DNA"/>
</dbReference>
<protein>
    <recommendedName>
        <fullName evidence="1">Methyltransferase type 11 domain-containing protein</fullName>
    </recommendedName>
</protein>
<dbReference type="Gene3D" id="3.40.50.150">
    <property type="entry name" value="Vaccinia Virus protein VP39"/>
    <property type="match status" value="1"/>
</dbReference>
<feature type="non-terminal residue" evidence="2">
    <location>
        <position position="1"/>
    </location>
</feature>
<sequence>GCGNVRIDGYINIDINTLLSPDVIDDIRQLEQFNTNTISVIYICHTLEHLTRFQYSSALKRWYQLLKKGGVLRISVPDMENLCKYYIETGDLNLIRGTLYGGQDYKENFHHWGWDFNELSKDLEHAGFKEIKRYDWQKTEHSNVKDGSCDYLPRYDKNGNELPDEEWFKGKLASLNVEAIK</sequence>